<dbReference type="RefSeq" id="XP_027612494.1">
    <property type="nucleotide sequence ID" value="XM_027756693.1"/>
</dbReference>
<keyword evidence="2 5" id="KW-0479">Metal-binding</keyword>
<dbReference type="GO" id="GO:0008270">
    <property type="term" value="F:zinc ion binding"/>
    <property type="evidence" value="ECO:0007669"/>
    <property type="project" value="InterPro"/>
</dbReference>
<dbReference type="InterPro" id="IPR002328">
    <property type="entry name" value="ADH_Zn_CS"/>
</dbReference>
<keyword evidence="4" id="KW-0560">Oxidoreductase</keyword>
<protein>
    <submittedName>
        <fullName evidence="8">NADP-dependent alcohol dehydrogenase 6</fullName>
    </submittedName>
</protein>
<gene>
    <name evidence="8" type="ORF">SCP_0313100</name>
</gene>
<dbReference type="STRING" id="139825.A0A401GHI4"/>
<comment type="similarity">
    <text evidence="5">Belongs to the zinc-containing alcohol dehydrogenase family.</text>
</comment>
<evidence type="ECO:0000256" key="3">
    <source>
        <dbReference type="ARBA" id="ARBA00022833"/>
    </source>
</evidence>
<evidence type="ECO:0000256" key="1">
    <source>
        <dbReference type="ARBA" id="ARBA00001947"/>
    </source>
</evidence>
<evidence type="ECO:0000259" key="6">
    <source>
        <dbReference type="Pfam" id="PF00107"/>
    </source>
</evidence>
<name>A0A401GHI4_9APHY</name>
<evidence type="ECO:0000313" key="8">
    <source>
        <dbReference type="EMBL" id="GBE81581.1"/>
    </source>
</evidence>
<reference evidence="8 9" key="1">
    <citation type="journal article" date="2018" name="Sci. Rep.">
        <title>Genome sequence of the cauliflower mushroom Sparassis crispa (Hanabiratake) and its association with beneficial usage.</title>
        <authorList>
            <person name="Kiyama R."/>
            <person name="Furutani Y."/>
            <person name="Kawaguchi K."/>
            <person name="Nakanishi T."/>
        </authorList>
    </citation>
    <scope>NUCLEOTIDE SEQUENCE [LARGE SCALE GENOMIC DNA]</scope>
</reference>
<proteinExistence type="inferred from homology"/>
<dbReference type="SUPFAM" id="SSF50129">
    <property type="entry name" value="GroES-like"/>
    <property type="match status" value="1"/>
</dbReference>
<dbReference type="InterPro" id="IPR011032">
    <property type="entry name" value="GroES-like_sf"/>
</dbReference>
<evidence type="ECO:0000256" key="2">
    <source>
        <dbReference type="ARBA" id="ARBA00022723"/>
    </source>
</evidence>
<dbReference type="AlphaFoldDB" id="A0A401GHI4"/>
<dbReference type="PANTHER" id="PTHR42683">
    <property type="entry name" value="ALDEHYDE REDUCTASE"/>
    <property type="match status" value="1"/>
</dbReference>
<dbReference type="SUPFAM" id="SSF51735">
    <property type="entry name" value="NAD(P)-binding Rossmann-fold domains"/>
    <property type="match status" value="1"/>
</dbReference>
<dbReference type="PROSITE" id="PS00065">
    <property type="entry name" value="D_2_HYDROXYACID_DH_1"/>
    <property type="match status" value="1"/>
</dbReference>
<dbReference type="Gene3D" id="3.90.180.10">
    <property type="entry name" value="Medium-chain alcohol dehydrogenases, catalytic domain"/>
    <property type="match status" value="1"/>
</dbReference>
<dbReference type="EMBL" id="BFAD01000003">
    <property type="protein sequence ID" value="GBE81581.1"/>
    <property type="molecule type" value="Genomic_DNA"/>
</dbReference>
<dbReference type="GeneID" id="38778498"/>
<evidence type="ECO:0000313" key="9">
    <source>
        <dbReference type="Proteomes" id="UP000287166"/>
    </source>
</evidence>
<comment type="caution">
    <text evidence="8">The sequence shown here is derived from an EMBL/GenBank/DDBJ whole genome shotgun (WGS) entry which is preliminary data.</text>
</comment>
<comment type="cofactor">
    <cofactor evidence="1 5">
        <name>Zn(2+)</name>
        <dbReference type="ChEBI" id="CHEBI:29105"/>
    </cofactor>
</comment>
<evidence type="ECO:0000256" key="5">
    <source>
        <dbReference type="RuleBase" id="RU361277"/>
    </source>
</evidence>
<feature type="domain" description="Alcohol dehydrogenase-like C-terminal" evidence="6">
    <location>
        <begin position="190"/>
        <end position="234"/>
    </location>
</feature>
<organism evidence="8 9">
    <name type="scientific">Sparassis crispa</name>
    <dbReference type="NCBI Taxonomy" id="139825"/>
    <lineage>
        <taxon>Eukaryota</taxon>
        <taxon>Fungi</taxon>
        <taxon>Dikarya</taxon>
        <taxon>Basidiomycota</taxon>
        <taxon>Agaricomycotina</taxon>
        <taxon>Agaricomycetes</taxon>
        <taxon>Polyporales</taxon>
        <taxon>Sparassidaceae</taxon>
        <taxon>Sparassis</taxon>
    </lineage>
</organism>
<evidence type="ECO:0000259" key="7">
    <source>
        <dbReference type="Pfam" id="PF08240"/>
    </source>
</evidence>
<dbReference type="PROSITE" id="PS00059">
    <property type="entry name" value="ADH_ZINC"/>
    <property type="match status" value="1"/>
</dbReference>
<dbReference type="OrthoDB" id="1879366at2759"/>
<dbReference type="InterPro" id="IPR036291">
    <property type="entry name" value="NAD(P)-bd_dom_sf"/>
</dbReference>
<keyword evidence="3 5" id="KW-0862">Zinc</keyword>
<dbReference type="Pfam" id="PF08240">
    <property type="entry name" value="ADH_N"/>
    <property type="match status" value="1"/>
</dbReference>
<dbReference type="Pfam" id="PF00107">
    <property type="entry name" value="ADH_zinc_N"/>
    <property type="match status" value="1"/>
</dbReference>
<dbReference type="InterPro" id="IPR013154">
    <property type="entry name" value="ADH-like_N"/>
</dbReference>
<evidence type="ECO:0000256" key="4">
    <source>
        <dbReference type="ARBA" id="ARBA00023002"/>
    </source>
</evidence>
<dbReference type="GO" id="GO:0016616">
    <property type="term" value="F:oxidoreductase activity, acting on the CH-OH group of donors, NAD or NADP as acceptor"/>
    <property type="evidence" value="ECO:0007669"/>
    <property type="project" value="InterPro"/>
</dbReference>
<dbReference type="Proteomes" id="UP000287166">
    <property type="component" value="Unassembled WGS sequence"/>
</dbReference>
<keyword evidence="9" id="KW-1185">Reference proteome</keyword>
<accession>A0A401GHI4</accession>
<dbReference type="InParanoid" id="A0A401GHI4"/>
<dbReference type="CDD" id="cd05283">
    <property type="entry name" value="CAD1"/>
    <property type="match status" value="1"/>
</dbReference>
<dbReference type="InterPro" id="IPR029752">
    <property type="entry name" value="D-isomer_DH_CS1"/>
</dbReference>
<dbReference type="InterPro" id="IPR013149">
    <property type="entry name" value="ADH-like_C"/>
</dbReference>
<dbReference type="Gene3D" id="3.40.50.720">
    <property type="entry name" value="NAD(P)-binding Rossmann-like Domain"/>
    <property type="match status" value="1"/>
</dbReference>
<feature type="domain" description="Alcohol dehydrogenase-like N-terminal" evidence="7">
    <location>
        <begin position="34"/>
        <end position="151"/>
    </location>
</feature>
<sequence length="237" mass="25963">MYDVIVESKGYALTDPFFWSDLKVTILKPKTFQPEDVEIAITHCGVCGSDIHTLTQGWGESNLPLVVGHEIVGKVTRVGDKVTEFKPGDRVGVGAQVGSCLQCKRCKSDYENYCPDSISTYNSEYPDRVITHGGYSTAIRAHERFVFPIPDGIESRHAASMLCAGLTVYSPLRTYGAGPGKKIGVVGIGGLGHYAILWAKAMGAEVYAFTHDKSKMEDIKKMGADHIVNTEEKDYHI</sequence>
<dbReference type="InterPro" id="IPR047109">
    <property type="entry name" value="CAD-like"/>
</dbReference>